<gene>
    <name evidence="2" type="ORF">P0Y53_14125</name>
</gene>
<keyword evidence="1" id="KW-0732">Signal</keyword>
<feature type="chain" id="PRO_5042598641" description="YD repeat-containing protein" evidence="1">
    <location>
        <begin position="19"/>
        <end position="1288"/>
    </location>
</feature>
<name>A0AAJ5WN32_9BACT</name>
<accession>A0AAJ5WN32</accession>
<feature type="signal peptide" evidence="1">
    <location>
        <begin position="1"/>
        <end position="18"/>
    </location>
</feature>
<protein>
    <recommendedName>
        <fullName evidence="4">YD repeat-containing protein</fullName>
    </recommendedName>
</protein>
<evidence type="ECO:0000313" key="2">
    <source>
        <dbReference type="EMBL" id="WEK33625.1"/>
    </source>
</evidence>
<evidence type="ECO:0000256" key="1">
    <source>
        <dbReference type="SAM" id="SignalP"/>
    </source>
</evidence>
<evidence type="ECO:0000313" key="3">
    <source>
        <dbReference type="Proteomes" id="UP001220610"/>
    </source>
</evidence>
<dbReference type="EMBL" id="CP119311">
    <property type="protein sequence ID" value="WEK33625.1"/>
    <property type="molecule type" value="Genomic_DNA"/>
</dbReference>
<reference evidence="2" key="1">
    <citation type="submission" date="2023-03" db="EMBL/GenBank/DDBJ databases">
        <title>Andean soil-derived lignocellulolytic bacterial consortium as a source of novel taxa and putative plastic-active enzymes.</title>
        <authorList>
            <person name="Diaz-Garcia L."/>
            <person name="Chuvochina M."/>
            <person name="Feuerriegel G."/>
            <person name="Bunk B."/>
            <person name="Sproer C."/>
            <person name="Streit W.R."/>
            <person name="Rodriguez L.M."/>
            <person name="Overmann J."/>
            <person name="Jimenez D.J."/>
        </authorList>
    </citation>
    <scope>NUCLEOTIDE SEQUENCE</scope>
    <source>
        <strain evidence="2">MAG 7</strain>
    </source>
</reference>
<evidence type="ECO:0008006" key="4">
    <source>
        <dbReference type="Google" id="ProtNLM"/>
    </source>
</evidence>
<proteinExistence type="predicted"/>
<dbReference type="Proteomes" id="UP001220610">
    <property type="component" value="Chromosome"/>
</dbReference>
<sequence length="1288" mass="142692">MRKSFLLVMFLHAVAAMYGQNDSLPVLPKAVPIVPAAAESGGGSIALQVNLPELVPPTPDAAALIRVGMGALNKSTGAVTVNVPLYELKLHELSLPIGLSYSSQGFKVDEACSRVGSGWAFNAGGVITRSVLGRPDEFNNRAVLPANQNDLTALTSDNYYLFNNASNEDPTATFDAQPDEFRFNFGGYSGKFVLDAGFNAVVIAHSNLKVKVMRSYQAIDSILITTPDGIRYAFGGNNAVETTLGTNMRYKTATKTAFYLHRITLPSGESVQLYYSTISTQSNAGFTESYVLGMGGGTVCGSCPELYQFESHTTLRQYITYRTVLLTGIYSPDGHTINFQYSPRLDQTNEYFLDGMTVAEHGQQVKSYAFRYFVRQPATLNLNGLFFLTSLVEFGRNRGSEPELPVRDSLVHAFNYYDMALSGGNYLSADHFGFYNGANNETAIPAFPEYPDRAGANREFSFEHTQRGVLQKIIYPTGGTEEFLYEPNSLKVVQSRDETKEFVVSKGGQGTNHTNYSTARTPYVRTFTPVRTEQIPIVLKSFIRTNYTGTTYAPSSGTKVAFFKITDVTTNQVVANNTLITLQQVADQLNAVAGHTYSISLETRGPEYIHAHAILTYHPNAITVTDTLNKPTGGLRLKAIRKYDPVARKTANKYYTYGSLQDMRWSSGIGQFTAPYRSTSQSISQGTNTFCYQICEHLVYSASSGYNLFNFDGSHIYYTHVIESDDPEFRNGGMETRFYGPNSGNAGLLLRGQVFPGPTGIRTATLNGMTYQEKIFDKDFKVRTEKTYNYGFVSSGDRVPGLMVKRNYEAVLTQPLDEWDFHPFDVVYYLHEPGWIQLQSVVNKTITDVNGEMQEEETYGYGGLQNVNVSSVTTVNSRQETVVIRKKFATDFAGDLIADQMISRNMIDPVWEESMTNQSEEVARKVITYQDYFQNGKVIRPQSVKLKQSPGAALTTELVFSAYDELGNIREAYKQDNIPVVYLWNEWRSKLLAKVENALLSQVAYSSFEGTAADSWQCVGNIIAGGLTGSKAYSGQLTRQVPQGNYVVTLWSTGTTATVNGTTGVLMNTAGNWQLLEWKLNNINTVTVTGNSLDEVRLYPSNAVMTSFAYTPAAGLASQCDANNQVLSYVYDDFNRVVLVRDLDQYVLKQYQYVYGEPLPACASTSANWVATGVKRCASNSNNNNTGIEEQEEVDRNNCSVTYLQVRWVSMGITGNCVVVPNCTGEDKKVINGVCYTGQKLFTGEGTYDKNTGVFSCQYYYLWGIDNSQSVFYNQANSTPCFQTVPWD</sequence>
<organism evidence="2 3">
    <name type="scientific">Candidatus Pseudobacter hemicellulosilyticus</name>
    <dbReference type="NCBI Taxonomy" id="3121375"/>
    <lineage>
        <taxon>Bacteria</taxon>
        <taxon>Pseudomonadati</taxon>
        <taxon>Bacteroidota</taxon>
        <taxon>Chitinophagia</taxon>
        <taxon>Chitinophagales</taxon>
        <taxon>Chitinophagaceae</taxon>
        <taxon>Pseudobacter</taxon>
    </lineage>
</organism>